<dbReference type="GeneID" id="37024470"/>
<dbReference type="SMART" id="SM00256">
    <property type="entry name" value="FBOX"/>
    <property type="match status" value="1"/>
</dbReference>
<dbReference type="PROSITE" id="PS50181">
    <property type="entry name" value="FBOX"/>
    <property type="match status" value="1"/>
</dbReference>
<keyword evidence="3" id="KW-1185">Reference proteome</keyword>
<evidence type="ECO:0000259" key="1">
    <source>
        <dbReference type="PROSITE" id="PS50181"/>
    </source>
</evidence>
<dbReference type="SUPFAM" id="SSF52047">
    <property type="entry name" value="RNI-like"/>
    <property type="match status" value="1"/>
</dbReference>
<accession>A0A316V8S1</accession>
<dbReference type="Proteomes" id="UP000245771">
    <property type="component" value="Unassembled WGS sequence"/>
</dbReference>
<sequence>MAHINDLPAEIILLIFEEFDTSRLLQLEKVCQKWENVLRSKTSPWQTGIELDCRTKSSEEKQKLQAILARSRGEIHAWKITISDSTVGFYRDTFDRIPTSKVQSLHIKLLYDRDLIELADYNGIELTDNFRIDYVDPTCYRLDRLQEKIEAIQLQRERDYDILVHAVKQCSDLTSLNFCIDNMISLLLGSDLKSHPLARCKLKSLSLEGIDLDSLCNDGSIFNMVSQAQHIDILGYDILGSDMNVVRIVNAAKDTLETCSLELPGILDPDDSSRSINLPRLQKLRISSHDPLNGSMQYSSTCPNLRYLRLSGCLPSALCADLLTDSVSVLHLELHLELIKELCQSLRNNLRRCSNLSTIRLTEVKIGLKDVLDELTTLPIEEFVVDGTCDSCEVFPQFFRERSKKLGTKRMKLLLFYHYDEPNLKVLEQLSQYCEVVQAFNKNREDSTYSEEDAQLLRYGRKLGL</sequence>
<dbReference type="RefSeq" id="XP_025354309.1">
    <property type="nucleotide sequence ID" value="XM_025502689.1"/>
</dbReference>
<evidence type="ECO:0000313" key="3">
    <source>
        <dbReference type="Proteomes" id="UP000245771"/>
    </source>
</evidence>
<protein>
    <recommendedName>
        <fullName evidence="1">F-box domain-containing protein</fullName>
    </recommendedName>
</protein>
<evidence type="ECO:0000313" key="2">
    <source>
        <dbReference type="EMBL" id="PWN34007.1"/>
    </source>
</evidence>
<dbReference type="OrthoDB" id="629492at2759"/>
<dbReference type="Pfam" id="PF12937">
    <property type="entry name" value="F-box-like"/>
    <property type="match status" value="1"/>
</dbReference>
<proteinExistence type="predicted"/>
<dbReference type="InterPro" id="IPR036047">
    <property type="entry name" value="F-box-like_dom_sf"/>
</dbReference>
<organism evidence="2 3">
    <name type="scientific">Meira miltonrushii</name>
    <dbReference type="NCBI Taxonomy" id="1280837"/>
    <lineage>
        <taxon>Eukaryota</taxon>
        <taxon>Fungi</taxon>
        <taxon>Dikarya</taxon>
        <taxon>Basidiomycota</taxon>
        <taxon>Ustilaginomycotina</taxon>
        <taxon>Exobasidiomycetes</taxon>
        <taxon>Exobasidiales</taxon>
        <taxon>Brachybasidiaceae</taxon>
        <taxon>Meira</taxon>
    </lineage>
</organism>
<dbReference type="SUPFAM" id="SSF81383">
    <property type="entry name" value="F-box domain"/>
    <property type="match status" value="1"/>
</dbReference>
<dbReference type="Gene3D" id="1.20.1280.50">
    <property type="match status" value="1"/>
</dbReference>
<dbReference type="InParanoid" id="A0A316V8S1"/>
<dbReference type="EMBL" id="KZ819604">
    <property type="protein sequence ID" value="PWN34007.1"/>
    <property type="molecule type" value="Genomic_DNA"/>
</dbReference>
<name>A0A316V8S1_9BASI</name>
<dbReference type="AlphaFoldDB" id="A0A316V8S1"/>
<gene>
    <name evidence="2" type="ORF">FA14DRAFT_67663</name>
</gene>
<dbReference type="Gene3D" id="3.80.10.10">
    <property type="entry name" value="Ribonuclease Inhibitor"/>
    <property type="match status" value="1"/>
</dbReference>
<feature type="domain" description="F-box" evidence="1">
    <location>
        <begin position="1"/>
        <end position="48"/>
    </location>
</feature>
<dbReference type="InterPro" id="IPR032675">
    <property type="entry name" value="LRR_dom_sf"/>
</dbReference>
<reference evidence="2 3" key="1">
    <citation type="journal article" date="2018" name="Mol. Biol. Evol.">
        <title>Broad Genomic Sampling Reveals a Smut Pathogenic Ancestry of the Fungal Clade Ustilaginomycotina.</title>
        <authorList>
            <person name="Kijpornyongpan T."/>
            <person name="Mondo S.J."/>
            <person name="Barry K."/>
            <person name="Sandor L."/>
            <person name="Lee J."/>
            <person name="Lipzen A."/>
            <person name="Pangilinan J."/>
            <person name="LaButti K."/>
            <person name="Hainaut M."/>
            <person name="Henrissat B."/>
            <person name="Grigoriev I.V."/>
            <person name="Spatafora J.W."/>
            <person name="Aime M.C."/>
        </authorList>
    </citation>
    <scope>NUCLEOTIDE SEQUENCE [LARGE SCALE GENOMIC DNA]</scope>
    <source>
        <strain evidence="2 3">MCA 3882</strain>
    </source>
</reference>
<dbReference type="InterPro" id="IPR001810">
    <property type="entry name" value="F-box_dom"/>
</dbReference>